<gene>
    <name evidence="1" type="ORF">O6H91_09G046100</name>
</gene>
<evidence type="ECO:0000313" key="2">
    <source>
        <dbReference type="Proteomes" id="UP001162992"/>
    </source>
</evidence>
<dbReference type="Proteomes" id="UP001162992">
    <property type="component" value="Chromosome 9"/>
</dbReference>
<evidence type="ECO:0000313" key="1">
    <source>
        <dbReference type="EMBL" id="KAJ7543639.1"/>
    </source>
</evidence>
<sequence>MAATTGQALPIMVFVLLASLPSAFLYTPHCVYTIYIKTGSIIKGGTDSIISIKLFDAAQNSLTIKNLVGWGGIMPKGYEYYQRGNLDVFSGLGYCLTTPVCKITLSSDGTGPHHGWYVRDVEVASIGPKVSCSQRVFKVEQWLATDASPYVLNTTRDNCDDEIQPHAAQEPSLATLTLE</sequence>
<proteinExistence type="predicted"/>
<comment type="caution">
    <text evidence="1">The sequence shown here is derived from an EMBL/GenBank/DDBJ whole genome shotgun (WGS) entry which is preliminary data.</text>
</comment>
<protein>
    <submittedName>
        <fullName evidence="1">Uncharacterized protein</fullName>
    </submittedName>
</protein>
<accession>A0ACC2CP32</accession>
<keyword evidence="2" id="KW-1185">Reference proteome</keyword>
<dbReference type="EMBL" id="CM055100">
    <property type="protein sequence ID" value="KAJ7543639.1"/>
    <property type="molecule type" value="Genomic_DNA"/>
</dbReference>
<reference evidence="2" key="1">
    <citation type="journal article" date="2024" name="Proc. Natl. Acad. Sci. U.S.A.">
        <title>Extraordinary preservation of gene collinearity over three hundred million years revealed in homosporous lycophytes.</title>
        <authorList>
            <person name="Li C."/>
            <person name="Wickell D."/>
            <person name="Kuo L.Y."/>
            <person name="Chen X."/>
            <person name="Nie B."/>
            <person name="Liao X."/>
            <person name="Peng D."/>
            <person name="Ji J."/>
            <person name="Jenkins J."/>
            <person name="Williams M."/>
            <person name="Shu S."/>
            <person name="Plott C."/>
            <person name="Barry K."/>
            <person name="Rajasekar S."/>
            <person name="Grimwood J."/>
            <person name="Han X."/>
            <person name="Sun S."/>
            <person name="Hou Z."/>
            <person name="He W."/>
            <person name="Dai G."/>
            <person name="Sun C."/>
            <person name="Schmutz J."/>
            <person name="Leebens-Mack J.H."/>
            <person name="Li F.W."/>
            <person name="Wang L."/>
        </authorList>
    </citation>
    <scope>NUCLEOTIDE SEQUENCE [LARGE SCALE GENOMIC DNA]</scope>
    <source>
        <strain evidence="2">cv. PW_Plant_1</strain>
    </source>
</reference>
<name>A0ACC2CP32_DIPCM</name>
<organism evidence="1 2">
    <name type="scientific">Diphasiastrum complanatum</name>
    <name type="common">Issler's clubmoss</name>
    <name type="synonym">Lycopodium complanatum</name>
    <dbReference type="NCBI Taxonomy" id="34168"/>
    <lineage>
        <taxon>Eukaryota</taxon>
        <taxon>Viridiplantae</taxon>
        <taxon>Streptophyta</taxon>
        <taxon>Embryophyta</taxon>
        <taxon>Tracheophyta</taxon>
        <taxon>Lycopodiopsida</taxon>
        <taxon>Lycopodiales</taxon>
        <taxon>Lycopodiaceae</taxon>
        <taxon>Lycopodioideae</taxon>
        <taxon>Diphasiastrum</taxon>
    </lineage>
</organism>